<sequence>MKRRPLLGASLGLPGLAACRQEPTDAAPAPAAAAAPALPPERPGSPYRSQQRYLFQQLQQAELPSRLPGGQALPLDRYGPSADYVDAYCGWTWERRGGDWIDAKGLRWGSAPWFSLETVAPAPGQVGHEFVDATALAQAAQQQDRWCALLLRNSPGSTLKISGPLHPRLGGPQLSVVYADGERERLRARLVASVQPGRPQTAAPELMLPVFIEFERPRKAVREARLGLSLTAQTGQARARVEGFLLDPTHTLPAARDGLARAQAQRLDADLDQHPQVIGVHRYVDGSRFEDFVLNESINPWAEREFDPSIWDRGAPDTRKLPHKGLGRWVNISTPRSQWGLVDSGYRGEGFAPLTPGLGALRVHMPAAPNLHDGAIVGHGGTPGVNACIFMPEPLFGRLDRVFVRYYLRLGLTEPPQAAHDPKVRYQVYHGQEHAQTARNPVWTDRGGKFGIMPDHATSYGGVSGSSGGNKGWQMRLAWSECDAGNGSGPDEGGWRPGFHTYDFQNEQPVGHRYVNDRVEQSCWGQRDGVGGMLYAGQWYCIECELQLNHADPKGWRPDGALRAWVDGRLVFEREGMVFRTLPLHDPGFESGRIRPCRELGIRSLWFNWFHGGQTQNSIDRSLFVTGLAWGRDYLGPMKR</sequence>
<dbReference type="EMBL" id="JACHHO010000002">
    <property type="protein sequence ID" value="MBB5204238.1"/>
    <property type="molecule type" value="Genomic_DNA"/>
</dbReference>
<organism evidence="2 3">
    <name type="scientific">Inhella inkyongensis</name>
    <dbReference type="NCBI Taxonomy" id="392593"/>
    <lineage>
        <taxon>Bacteria</taxon>
        <taxon>Pseudomonadati</taxon>
        <taxon>Pseudomonadota</taxon>
        <taxon>Betaproteobacteria</taxon>
        <taxon>Burkholderiales</taxon>
        <taxon>Sphaerotilaceae</taxon>
        <taxon>Inhella</taxon>
    </lineage>
</organism>
<reference evidence="2 3" key="1">
    <citation type="submission" date="2020-08" db="EMBL/GenBank/DDBJ databases">
        <title>Genomic Encyclopedia of Type Strains, Phase IV (KMG-IV): sequencing the most valuable type-strain genomes for metagenomic binning, comparative biology and taxonomic classification.</title>
        <authorList>
            <person name="Goeker M."/>
        </authorList>
    </citation>
    <scope>NUCLEOTIDE SEQUENCE [LARGE SCALE GENOMIC DNA]</scope>
    <source>
        <strain evidence="2 3">DSM 23958</strain>
    </source>
</reference>
<evidence type="ECO:0000256" key="1">
    <source>
        <dbReference type="SAM" id="MobiDB-lite"/>
    </source>
</evidence>
<feature type="compositionally biased region" description="Low complexity" evidence="1">
    <location>
        <begin position="26"/>
        <end position="36"/>
    </location>
</feature>
<dbReference type="PROSITE" id="PS51257">
    <property type="entry name" value="PROKAR_LIPOPROTEIN"/>
    <property type="match status" value="1"/>
</dbReference>
<dbReference type="AlphaFoldDB" id="A0A840S460"/>
<evidence type="ECO:0000313" key="3">
    <source>
        <dbReference type="Proteomes" id="UP000554837"/>
    </source>
</evidence>
<comment type="caution">
    <text evidence="2">The sequence shown here is derived from an EMBL/GenBank/DDBJ whole genome shotgun (WGS) entry which is preliminary data.</text>
</comment>
<accession>A0A840S460</accession>
<keyword evidence="3" id="KW-1185">Reference proteome</keyword>
<proteinExistence type="predicted"/>
<dbReference type="Gene3D" id="2.60.120.200">
    <property type="match status" value="1"/>
</dbReference>
<feature type="region of interest" description="Disordered" evidence="1">
    <location>
        <begin position="21"/>
        <end position="47"/>
    </location>
</feature>
<dbReference type="Proteomes" id="UP000554837">
    <property type="component" value="Unassembled WGS sequence"/>
</dbReference>
<gene>
    <name evidence="2" type="ORF">HNQ51_001552</name>
</gene>
<dbReference type="OrthoDB" id="7552220at2"/>
<evidence type="ECO:0000313" key="2">
    <source>
        <dbReference type="EMBL" id="MBB5204238.1"/>
    </source>
</evidence>
<protein>
    <submittedName>
        <fullName evidence="2">Uncharacterized protein</fullName>
    </submittedName>
</protein>
<name>A0A840S460_9BURK</name>
<dbReference type="RefSeq" id="WP_138856063.1">
    <property type="nucleotide sequence ID" value="NZ_CP040709.1"/>
</dbReference>